<reference evidence="1 2" key="1">
    <citation type="submission" date="2019-02" db="EMBL/GenBank/DDBJ databases">
        <title>Deep-cultivation of Planctomycetes and their phenomic and genomic characterization uncovers novel biology.</title>
        <authorList>
            <person name="Wiegand S."/>
            <person name="Jogler M."/>
            <person name="Boedeker C."/>
            <person name="Pinto D."/>
            <person name="Vollmers J."/>
            <person name="Rivas-Marin E."/>
            <person name="Kohn T."/>
            <person name="Peeters S.H."/>
            <person name="Heuer A."/>
            <person name="Rast P."/>
            <person name="Oberbeckmann S."/>
            <person name="Bunk B."/>
            <person name="Jeske O."/>
            <person name="Meyerdierks A."/>
            <person name="Storesund J.E."/>
            <person name="Kallscheuer N."/>
            <person name="Luecker S."/>
            <person name="Lage O.M."/>
            <person name="Pohl T."/>
            <person name="Merkel B.J."/>
            <person name="Hornburger P."/>
            <person name="Mueller R.-W."/>
            <person name="Bruemmer F."/>
            <person name="Labrenz M."/>
            <person name="Spormann A.M."/>
            <person name="Op Den Camp H."/>
            <person name="Overmann J."/>
            <person name="Amann R."/>
            <person name="Jetten M.S.M."/>
            <person name="Mascher T."/>
            <person name="Medema M.H."/>
            <person name="Devos D.P."/>
            <person name="Kaster A.-K."/>
            <person name="Ovreas L."/>
            <person name="Rohde M."/>
            <person name="Galperin M.Y."/>
            <person name="Jogler C."/>
        </authorList>
    </citation>
    <scope>NUCLEOTIDE SEQUENCE [LARGE SCALE GENOMIC DNA]</scope>
    <source>
        <strain evidence="1 2">Pla52o</strain>
    </source>
</reference>
<sequence length="49" mass="5577">MNEDTDVYLELTDNEHPDAEAAAEDTARLLIEVREQRATRQNDVSSDTQ</sequence>
<name>A0A5C6CAK5_9BACT</name>
<dbReference type="AlphaFoldDB" id="A0A5C6CAK5"/>
<evidence type="ECO:0000313" key="2">
    <source>
        <dbReference type="Proteomes" id="UP000316304"/>
    </source>
</evidence>
<organism evidence="1 2">
    <name type="scientific">Novipirellula galeiformis</name>
    <dbReference type="NCBI Taxonomy" id="2528004"/>
    <lineage>
        <taxon>Bacteria</taxon>
        <taxon>Pseudomonadati</taxon>
        <taxon>Planctomycetota</taxon>
        <taxon>Planctomycetia</taxon>
        <taxon>Pirellulales</taxon>
        <taxon>Pirellulaceae</taxon>
        <taxon>Novipirellula</taxon>
    </lineage>
</organism>
<dbReference type="EMBL" id="SJPT01000006">
    <property type="protein sequence ID" value="TWU21743.1"/>
    <property type="molecule type" value="Genomic_DNA"/>
</dbReference>
<evidence type="ECO:0000313" key="1">
    <source>
        <dbReference type="EMBL" id="TWU21743.1"/>
    </source>
</evidence>
<dbReference type="RefSeq" id="WP_197169335.1">
    <property type="nucleotide sequence ID" value="NZ_SJPT01000006.1"/>
</dbReference>
<gene>
    <name evidence="1" type="ORF">Pla52o_39300</name>
</gene>
<keyword evidence="2" id="KW-1185">Reference proteome</keyword>
<accession>A0A5C6CAK5</accession>
<dbReference type="Proteomes" id="UP000316304">
    <property type="component" value="Unassembled WGS sequence"/>
</dbReference>
<proteinExistence type="predicted"/>
<protein>
    <submittedName>
        <fullName evidence="1">Uncharacterized protein</fullName>
    </submittedName>
</protein>
<comment type="caution">
    <text evidence="1">The sequence shown here is derived from an EMBL/GenBank/DDBJ whole genome shotgun (WGS) entry which is preliminary data.</text>
</comment>